<dbReference type="PANTHER" id="PTHR42709:SF4">
    <property type="entry name" value="INNER MEMBRANE PROTEIN YQAA"/>
    <property type="match status" value="1"/>
</dbReference>
<dbReference type="RefSeq" id="WP_065280328.1">
    <property type="nucleotide sequence ID" value="NZ_CP016286.1"/>
</dbReference>
<feature type="domain" description="VTT" evidence="2">
    <location>
        <begin position="27"/>
        <end position="139"/>
    </location>
</feature>
<evidence type="ECO:0000256" key="1">
    <source>
        <dbReference type="SAM" id="Phobius"/>
    </source>
</evidence>
<gene>
    <name evidence="3" type="ORF">BA011_09990</name>
</gene>
<dbReference type="EMBL" id="CP016286">
    <property type="protein sequence ID" value="ANP86024.1"/>
    <property type="molecule type" value="Genomic_DNA"/>
</dbReference>
<dbReference type="OrthoDB" id="9814483at2"/>
<dbReference type="InterPro" id="IPR032816">
    <property type="entry name" value="VTT_dom"/>
</dbReference>
<evidence type="ECO:0000313" key="4">
    <source>
        <dbReference type="Proteomes" id="UP000092691"/>
    </source>
</evidence>
<accession>A0A1B1C8I7</accession>
<evidence type="ECO:0000313" key="3">
    <source>
        <dbReference type="EMBL" id="ANP86024.1"/>
    </source>
</evidence>
<dbReference type="Pfam" id="PF09335">
    <property type="entry name" value="VTT_dom"/>
    <property type="match status" value="1"/>
</dbReference>
<proteinExistence type="predicted"/>
<evidence type="ECO:0000259" key="2">
    <source>
        <dbReference type="Pfam" id="PF09335"/>
    </source>
</evidence>
<dbReference type="Proteomes" id="UP000092691">
    <property type="component" value="Chromosome"/>
</dbReference>
<keyword evidence="1" id="KW-1133">Transmembrane helix</keyword>
<feature type="transmembrane region" description="Helical" evidence="1">
    <location>
        <begin position="41"/>
        <end position="61"/>
    </location>
</feature>
<dbReference type="PANTHER" id="PTHR42709">
    <property type="entry name" value="ALKALINE PHOSPHATASE LIKE PROTEIN"/>
    <property type="match status" value="1"/>
</dbReference>
<dbReference type="InterPro" id="IPR051311">
    <property type="entry name" value="DedA_domain"/>
</dbReference>
<organism evidence="3 4">
    <name type="scientific">Rhizobium leguminosarum</name>
    <dbReference type="NCBI Taxonomy" id="384"/>
    <lineage>
        <taxon>Bacteria</taxon>
        <taxon>Pseudomonadati</taxon>
        <taxon>Pseudomonadota</taxon>
        <taxon>Alphaproteobacteria</taxon>
        <taxon>Hyphomicrobiales</taxon>
        <taxon>Rhizobiaceae</taxon>
        <taxon>Rhizobium/Agrobacterium group</taxon>
        <taxon>Rhizobium</taxon>
    </lineage>
</organism>
<feature type="transmembrane region" description="Helical" evidence="1">
    <location>
        <begin position="121"/>
        <end position="144"/>
    </location>
</feature>
<sequence>MGDLAAYMGLFLVAFAAATILPFQSEAVLVGLLLTGNYPTALLVAVASAGNVLGSVANWLLGIGIERFKDRAWFPVSAQRLAQAQRWYQRYGKWSLLGSWLPIIGDPLTVIAGVLREPFWMFLFLVTIAKVSRYLVLTAVALSWM</sequence>
<feature type="transmembrane region" description="Helical" evidence="1">
    <location>
        <begin position="94"/>
        <end position="115"/>
    </location>
</feature>
<protein>
    <recommendedName>
        <fullName evidence="2">VTT domain-containing protein</fullName>
    </recommendedName>
</protein>
<name>A0A1B1C8I7_RHILE</name>
<keyword evidence="1" id="KW-0472">Membrane</keyword>
<dbReference type="AlphaFoldDB" id="A0A1B1C8I7"/>
<reference evidence="3 4" key="1">
    <citation type="submission" date="2016-06" db="EMBL/GenBank/DDBJ databases">
        <title>Microsymbionts genomes from the relict species Vavilovia formosa.</title>
        <authorList>
            <person name="Chirak E."/>
            <person name="Kimeklis A."/>
            <person name="Andronov E."/>
        </authorList>
    </citation>
    <scope>NUCLEOTIDE SEQUENCE [LARGE SCALE GENOMIC DNA]</scope>
    <source>
        <strain evidence="3 4">Vaf10</strain>
    </source>
</reference>
<keyword evidence="1" id="KW-0812">Transmembrane</keyword>